<reference evidence="2" key="1">
    <citation type="journal article" date="2019" name="Int. J. Syst. Evol. Microbiol.">
        <title>The Global Catalogue of Microorganisms (GCM) 10K type strain sequencing project: providing services to taxonomists for standard genome sequencing and annotation.</title>
        <authorList>
            <consortium name="The Broad Institute Genomics Platform"/>
            <consortium name="The Broad Institute Genome Sequencing Center for Infectious Disease"/>
            <person name="Wu L."/>
            <person name="Ma J."/>
        </authorList>
    </citation>
    <scope>NUCLEOTIDE SEQUENCE [LARGE SCALE GENOMIC DNA]</scope>
    <source>
        <strain evidence="2">KACC 12597</strain>
    </source>
</reference>
<keyword evidence="2" id="KW-1185">Reference proteome</keyword>
<name>A0ABW4Y8V3_9GAMM</name>
<organism evidence="1 2">
    <name type="scientific">Thiorhodococcus fuscus</name>
    <dbReference type="NCBI Taxonomy" id="527200"/>
    <lineage>
        <taxon>Bacteria</taxon>
        <taxon>Pseudomonadati</taxon>
        <taxon>Pseudomonadota</taxon>
        <taxon>Gammaproteobacteria</taxon>
        <taxon>Chromatiales</taxon>
        <taxon>Chromatiaceae</taxon>
        <taxon>Thiorhodococcus</taxon>
    </lineage>
</organism>
<sequence>MIGMIKDIETYAKCRDEFKEKIKTLVGVIDSQLLGKELDVGAMISKLQNLFDNISKLDDLQQKFARIKAEDASLFEEIDEYNAKADLLFKELHAELCKIRLSGRFALFYLMRQLIAHKQI</sequence>
<proteinExistence type="predicted"/>
<comment type="caution">
    <text evidence="1">The sequence shown here is derived from an EMBL/GenBank/DDBJ whole genome shotgun (WGS) entry which is preliminary data.</text>
</comment>
<protein>
    <submittedName>
        <fullName evidence="1">Uncharacterized protein</fullName>
    </submittedName>
</protein>
<dbReference type="RefSeq" id="WP_386026149.1">
    <property type="nucleotide sequence ID" value="NZ_JBHUHX010000019.1"/>
</dbReference>
<evidence type="ECO:0000313" key="2">
    <source>
        <dbReference type="Proteomes" id="UP001597337"/>
    </source>
</evidence>
<accession>A0ABW4Y8V3</accession>
<dbReference type="Proteomes" id="UP001597337">
    <property type="component" value="Unassembled WGS sequence"/>
</dbReference>
<gene>
    <name evidence="1" type="ORF">ACFSJC_09765</name>
</gene>
<dbReference type="EMBL" id="JBHUHX010000019">
    <property type="protein sequence ID" value="MFD2112124.1"/>
    <property type="molecule type" value="Genomic_DNA"/>
</dbReference>
<evidence type="ECO:0000313" key="1">
    <source>
        <dbReference type="EMBL" id="MFD2112124.1"/>
    </source>
</evidence>